<reference evidence="4" key="1">
    <citation type="submission" date="2010-05" db="EMBL/GenBank/DDBJ databases">
        <title>Complete sequence of Staphylothermus hellenicus DSM 12710.</title>
        <authorList>
            <consortium name="US DOE Joint Genome Institute"/>
            <person name="Lucas S."/>
            <person name="Copeland A."/>
            <person name="Lapidus A."/>
            <person name="Cheng J.-F."/>
            <person name="Bruce D."/>
            <person name="Goodwin L."/>
            <person name="Pitluck S."/>
            <person name="Davenport K."/>
            <person name="Detter J.C."/>
            <person name="Han C."/>
            <person name="Tapia R."/>
            <person name="Larimer F."/>
            <person name="Land M."/>
            <person name="Hauser L."/>
            <person name="Kyrpides N."/>
            <person name="Mikhailova N."/>
            <person name="Anderson I.J."/>
            <person name="Woyke T."/>
        </authorList>
    </citation>
    <scope>NUCLEOTIDE SEQUENCE [LARGE SCALE GENOMIC DNA]</scope>
    <source>
        <strain evidence="4">DSM 12710 / JCM 10830 / BK20S6-10-b1 / P8</strain>
    </source>
</reference>
<dbReference type="SUPFAM" id="SSF54373">
    <property type="entry name" value="FAD-linked reductases, C-terminal domain"/>
    <property type="match status" value="1"/>
</dbReference>
<dbReference type="STRING" id="591019.Shell_0557"/>
<accession>D7DBY9</accession>
<keyword evidence="4" id="KW-1185">Reference proteome</keyword>
<dbReference type="InterPro" id="IPR006076">
    <property type="entry name" value="FAD-dep_OxRdtase"/>
</dbReference>
<reference evidence="3 4" key="2">
    <citation type="journal article" date="2011" name="Stand. Genomic Sci.">
        <title>Complete genome sequence of Staphylothermus hellenicus P8.</title>
        <authorList>
            <person name="Anderson I."/>
            <person name="Wirth R."/>
            <person name="Lucas S."/>
            <person name="Copeland A."/>
            <person name="Lapidus A."/>
            <person name="Cheng J.F."/>
            <person name="Goodwin L."/>
            <person name="Pitluck S."/>
            <person name="Davenport K."/>
            <person name="Detter J.C."/>
            <person name="Han C."/>
            <person name="Tapia R."/>
            <person name="Land M."/>
            <person name="Hauser L."/>
            <person name="Pati A."/>
            <person name="Mikhailova N."/>
            <person name="Woyke T."/>
            <person name="Klenk H.P."/>
            <person name="Kyrpides N."/>
            <person name="Ivanova N."/>
        </authorList>
    </citation>
    <scope>NUCLEOTIDE SEQUENCE [LARGE SCALE GENOMIC DNA]</scope>
    <source>
        <strain evidence="4">DSM 12710 / JCM 10830 / BK20S6-10-b1 / P8</strain>
    </source>
</reference>
<dbReference type="Gene3D" id="3.50.50.60">
    <property type="entry name" value="FAD/NAD(P)-binding domain"/>
    <property type="match status" value="1"/>
</dbReference>
<dbReference type="AlphaFoldDB" id="D7DBY9"/>
<evidence type="ECO:0000313" key="3">
    <source>
        <dbReference type="EMBL" id="ADI31686.1"/>
    </source>
</evidence>
<dbReference type="InterPro" id="IPR041854">
    <property type="entry name" value="BFD-like_2Fe2S-bd_dom_sf"/>
</dbReference>
<dbReference type="InterPro" id="IPR007419">
    <property type="entry name" value="BFD-like_2Fe2S-bd_dom"/>
</dbReference>
<feature type="domain" description="BFD-like [2Fe-2S]-binding" evidence="2">
    <location>
        <begin position="405"/>
        <end position="462"/>
    </location>
</feature>
<evidence type="ECO:0000313" key="4">
    <source>
        <dbReference type="Proteomes" id="UP000002573"/>
    </source>
</evidence>
<dbReference type="eggNOG" id="arCOG00754">
    <property type="taxonomic scope" value="Archaea"/>
</dbReference>
<dbReference type="CDD" id="cd19946">
    <property type="entry name" value="GlpA-like_Fer2_BFD-like"/>
    <property type="match status" value="1"/>
</dbReference>
<dbReference type="Proteomes" id="UP000002573">
    <property type="component" value="Chromosome"/>
</dbReference>
<dbReference type="Gene3D" id="1.10.10.1100">
    <property type="entry name" value="BFD-like [2Fe-2S]-binding domain"/>
    <property type="match status" value="1"/>
</dbReference>
<sequence length="493" mass="55522">MVYRVIIIGAGIVGLSIARVLSRFENLEITVIDKNPDVGWGVSKANTSIIHPCHEEDPDKHPLRTKLCLEGHNIWYEWVRELDIPNKWPGEIIVATNEEEYHVLKHYLELARRNSVPGVRIVEGEELFKLEPSINKNSVAGLYAPSAGSIDPVQACIALAENSVDNGVRFVLGEKVVNIVTRDKQVKEVVTNNNVYEADIVINTAGLFADEIARMVGINDYTIHPRRGQYILFDKTAHPKPDKIIHTTPTPKTKGVYILKTIEETLLIGPTAEDLSINEKEANIVTREGISYILENAKKIIEKLPPMNQVIRTFAGIRPEPPNGSYILRFHEEPWGFVEAAGIRSPGLTAAPAIANYIKNLISQHIVLKPKKKWIRMRRGIIKIKSLSRIERNNLIKQNPRYGKIICQCMGVSEAEILEAINRMKKLGVKEITLDGIKFRTHSMYGRCQGTFCRPLISLIISRETGLEPWKVSFKGGNSTYGIGFVKELFMKR</sequence>
<dbReference type="RefSeq" id="WP_013142884.1">
    <property type="nucleotide sequence ID" value="NC_014205.1"/>
</dbReference>
<dbReference type="InterPro" id="IPR052745">
    <property type="entry name" value="G3P_Oxidase/Oxidoreductase"/>
</dbReference>
<dbReference type="KEGG" id="shc:Shell_0557"/>
<dbReference type="InterPro" id="IPR036188">
    <property type="entry name" value="FAD/NAD-bd_sf"/>
</dbReference>
<dbReference type="GeneID" id="9233846"/>
<dbReference type="PANTHER" id="PTHR42720">
    <property type="entry name" value="GLYCEROL-3-PHOSPHATE DEHYDROGENASE"/>
    <property type="match status" value="1"/>
</dbReference>
<name>D7DBY9_STAHD</name>
<dbReference type="EMBL" id="CP002051">
    <property type="protein sequence ID" value="ADI31686.1"/>
    <property type="molecule type" value="Genomic_DNA"/>
</dbReference>
<organism evidence="3 4">
    <name type="scientific">Staphylothermus hellenicus (strain DSM 12710 / JCM 10830 / BK20S6-10-b1 / P8)</name>
    <dbReference type="NCBI Taxonomy" id="591019"/>
    <lineage>
        <taxon>Archaea</taxon>
        <taxon>Thermoproteota</taxon>
        <taxon>Thermoprotei</taxon>
        <taxon>Desulfurococcales</taxon>
        <taxon>Desulfurococcaceae</taxon>
        <taxon>Staphylothermus</taxon>
    </lineage>
</organism>
<dbReference type="SUPFAM" id="SSF51905">
    <property type="entry name" value="FAD/NAD(P)-binding domain"/>
    <property type="match status" value="1"/>
</dbReference>
<gene>
    <name evidence="3" type="ordered locus">Shell_0557</name>
</gene>
<dbReference type="Pfam" id="PF04324">
    <property type="entry name" value="Fer2_BFD"/>
    <property type="match status" value="1"/>
</dbReference>
<dbReference type="HOGENOM" id="CLU_024775_3_1_2"/>
<dbReference type="PANTHER" id="PTHR42720:SF1">
    <property type="entry name" value="GLYCEROL 3-PHOSPHATE OXIDASE"/>
    <property type="match status" value="1"/>
</dbReference>
<feature type="domain" description="FAD dependent oxidoreductase" evidence="1">
    <location>
        <begin position="4"/>
        <end position="358"/>
    </location>
</feature>
<evidence type="ECO:0000259" key="2">
    <source>
        <dbReference type="Pfam" id="PF04324"/>
    </source>
</evidence>
<evidence type="ECO:0000259" key="1">
    <source>
        <dbReference type="Pfam" id="PF01266"/>
    </source>
</evidence>
<proteinExistence type="predicted"/>
<protein>
    <submittedName>
        <fullName evidence="3">FAD dependent oxidoreductase</fullName>
    </submittedName>
</protein>
<dbReference type="Gene3D" id="3.30.9.10">
    <property type="entry name" value="D-Amino Acid Oxidase, subunit A, domain 2"/>
    <property type="match status" value="1"/>
</dbReference>
<dbReference type="Pfam" id="PF01266">
    <property type="entry name" value="DAO"/>
    <property type="match status" value="1"/>
</dbReference>